<accession>A0A2W5Z9L6</accession>
<feature type="domain" description="Transglutaminase-like" evidence="3">
    <location>
        <begin position="512"/>
        <end position="590"/>
    </location>
</feature>
<dbReference type="SUPFAM" id="SSF54001">
    <property type="entry name" value="Cysteine proteinases"/>
    <property type="match status" value="1"/>
</dbReference>
<dbReference type="PANTHER" id="PTHR42736">
    <property type="entry name" value="PROTEIN-GLUTAMINE GAMMA-GLUTAMYLTRANSFERASE"/>
    <property type="match status" value="1"/>
</dbReference>
<dbReference type="Gene3D" id="3.10.620.30">
    <property type="match status" value="1"/>
</dbReference>
<evidence type="ECO:0000313" key="5">
    <source>
        <dbReference type="Proteomes" id="UP000248724"/>
    </source>
</evidence>
<proteinExistence type="predicted"/>
<evidence type="ECO:0000259" key="3">
    <source>
        <dbReference type="SMART" id="SM00460"/>
    </source>
</evidence>
<organism evidence="4 5">
    <name type="scientific">Candidatus Aeolococcus gillhamiae</name>
    <dbReference type="NCBI Taxonomy" id="3127015"/>
    <lineage>
        <taxon>Bacteria</taxon>
        <taxon>Bacillati</taxon>
        <taxon>Candidatus Dormiibacterota</taxon>
        <taxon>Candidatus Dormibacteria</taxon>
        <taxon>Candidatus Aeolococcales</taxon>
        <taxon>Candidatus Aeolococcaceae</taxon>
        <taxon>Candidatus Aeolococcus</taxon>
    </lineage>
</organism>
<comment type="caution">
    <text evidence="4">The sequence shown here is derived from an EMBL/GenBank/DDBJ whole genome shotgun (WGS) entry which is preliminary data.</text>
</comment>
<keyword evidence="2" id="KW-0472">Membrane</keyword>
<dbReference type="AlphaFoldDB" id="A0A2W5Z9L6"/>
<evidence type="ECO:0000313" key="4">
    <source>
        <dbReference type="EMBL" id="PZR81993.1"/>
    </source>
</evidence>
<dbReference type="Proteomes" id="UP000248724">
    <property type="component" value="Unassembled WGS sequence"/>
</dbReference>
<dbReference type="Pfam" id="PF11992">
    <property type="entry name" value="TgpA_N"/>
    <property type="match status" value="1"/>
</dbReference>
<dbReference type="PANTHER" id="PTHR42736:SF1">
    <property type="entry name" value="PROTEIN-GLUTAMINE GAMMA-GLUTAMYLTRANSFERASE"/>
    <property type="match status" value="1"/>
</dbReference>
<protein>
    <recommendedName>
        <fullName evidence="3">Transglutaminase-like domain-containing protein</fullName>
    </recommendedName>
</protein>
<feature type="transmembrane region" description="Helical" evidence="2">
    <location>
        <begin position="647"/>
        <end position="670"/>
    </location>
</feature>
<feature type="compositionally biased region" description="Polar residues" evidence="1">
    <location>
        <begin position="631"/>
        <end position="640"/>
    </location>
</feature>
<dbReference type="InterPro" id="IPR052901">
    <property type="entry name" value="Bact_TGase-like"/>
</dbReference>
<feature type="transmembrane region" description="Helical" evidence="2">
    <location>
        <begin position="44"/>
        <end position="62"/>
    </location>
</feature>
<feature type="region of interest" description="Disordered" evidence="1">
    <location>
        <begin position="604"/>
        <end position="642"/>
    </location>
</feature>
<keyword evidence="2" id="KW-1133">Transmembrane helix</keyword>
<feature type="compositionally biased region" description="Low complexity" evidence="1">
    <location>
        <begin position="610"/>
        <end position="619"/>
    </location>
</feature>
<feature type="transmembrane region" description="Helical" evidence="2">
    <location>
        <begin position="213"/>
        <end position="232"/>
    </location>
</feature>
<name>A0A2W5Z9L6_9BACT</name>
<evidence type="ECO:0000256" key="1">
    <source>
        <dbReference type="SAM" id="MobiDB-lite"/>
    </source>
</evidence>
<reference evidence="4 5" key="1">
    <citation type="journal article" date="2017" name="Nature">
        <title>Atmospheric trace gases support primary production in Antarctic desert surface soil.</title>
        <authorList>
            <person name="Ji M."/>
            <person name="Greening C."/>
            <person name="Vanwonterghem I."/>
            <person name="Carere C.R."/>
            <person name="Bay S.K."/>
            <person name="Steen J.A."/>
            <person name="Montgomery K."/>
            <person name="Lines T."/>
            <person name="Beardall J."/>
            <person name="van Dorst J."/>
            <person name="Snape I."/>
            <person name="Stott M.B."/>
            <person name="Hugenholtz P."/>
            <person name="Ferrari B.C."/>
        </authorList>
    </citation>
    <scope>NUCLEOTIDE SEQUENCE [LARGE SCALE GENOMIC DNA]</scope>
    <source>
        <strain evidence="4">RRmetagenome_bin12</strain>
    </source>
</reference>
<dbReference type="InterPro" id="IPR002931">
    <property type="entry name" value="Transglutaminase-like"/>
</dbReference>
<dbReference type="InterPro" id="IPR038765">
    <property type="entry name" value="Papain-like_cys_pep_sf"/>
</dbReference>
<feature type="transmembrane region" description="Helical" evidence="2">
    <location>
        <begin position="123"/>
        <end position="142"/>
    </location>
</feature>
<evidence type="ECO:0000256" key="2">
    <source>
        <dbReference type="SAM" id="Phobius"/>
    </source>
</evidence>
<keyword evidence="2" id="KW-0812">Transmembrane</keyword>
<dbReference type="SMART" id="SM00460">
    <property type="entry name" value="TGc"/>
    <property type="match status" value="1"/>
</dbReference>
<feature type="transmembrane region" description="Helical" evidence="2">
    <location>
        <begin position="69"/>
        <end position="90"/>
    </location>
</feature>
<dbReference type="EMBL" id="QHBU01000086">
    <property type="protein sequence ID" value="PZR81993.1"/>
    <property type="molecule type" value="Genomic_DNA"/>
</dbReference>
<gene>
    <name evidence="4" type="ORF">DLM65_04835</name>
</gene>
<dbReference type="InterPro" id="IPR021878">
    <property type="entry name" value="TgpA_N"/>
</dbReference>
<sequence>MGVASASIGVRPLSPRRPATALLTALLVAATGWAVLAGGWSDGVPSVVLVGVAGALEGVALARTRVPRLVALTAAPVFLFISLLPTNAGLRPTAGAAEGFGHLVGQYASAALTGLLGNAQWEFNVALGALLWVCGAWGAWFAVREKRGATATGPCWVVIAVNVINSPSTSNATLPASLAAATAIMLIAAVHLDRLSDSWRQRRVSVLPGTNGRFAAAAAAAGVLIVLLALLAPPLSSSDISGRLFGTGSGAAKGHSGSSGSGGGLGGATVRFNAATIPGGGLTLTSTLVLTYLPSLSTGVYLRMATDSVFDGGNWLPAESANGNGDDTQEIALPGPISRDRRPAVGGVGGQQESVSVAVKMVDDTTDTNVLPFAGEPDSTTLAARVSGLTGPETTNGQLLTIDTVRALRQVMGTAFTTTATQSTATEAQLRQAGTSYPSFITRDFLGLIDDGTGGPGVIGALARQWTRTAATPYDKAAAVESALRDPKLFHYTLKPPQPPSTVREWPVTYFLTSSHSGYCQYFATAMGAMLRAVGIPSRLVNGYGPGTTPNAAARRTNPDSAWTVTSNDAHTWVEAYFPGYGWIPFEPTPSSIAGAYQPFTRGPIGTTRSVPSSGGPVAAPSPKPAPRDVTTPNGPNTPRWSGGRGLLVGLGAVAGSMILVTALFATWFLRPRNVRGVWRRVGIIGRLLGVRRDRALTFDEYVDRLTAALPTDSRASGGVHPAAKRPLWPVRLADALRDIATISDRTFYSSPSARSDELTSLRSAWRRVAMLTPHLGRGRGAEPAG</sequence>
<dbReference type="Pfam" id="PF01841">
    <property type="entry name" value="Transglut_core"/>
    <property type="match status" value="1"/>
</dbReference>